<dbReference type="EMBL" id="FP565575">
    <property type="protein sequence ID" value="CBE69012.1"/>
    <property type="molecule type" value="Genomic_DNA"/>
</dbReference>
<evidence type="ECO:0000313" key="1">
    <source>
        <dbReference type="EMBL" id="CBE69012.1"/>
    </source>
</evidence>
<protein>
    <submittedName>
        <fullName evidence="1">Uncharacterized protein</fullName>
    </submittedName>
</protein>
<dbReference type="STRING" id="671143.DAMO_1962"/>
<proteinExistence type="predicted"/>
<name>D5MGY1_METO1</name>
<dbReference type="AlphaFoldDB" id="D5MGY1"/>
<gene>
    <name evidence="1" type="ORF">DAMO_1962</name>
</gene>
<evidence type="ECO:0000313" key="2">
    <source>
        <dbReference type="Proteomes" id="UP000006898"/>
    </source>
</evidence>
<dbReference type="Proteomes" id="UP000006898">
    <property type="component" value="Chromosome"/>
</dbReference>
<sequence>MLDAARYPPLAAVSLGTAGRGTAVPVRLIAFEGGIPAVENRPDPGRKRRASAEAALSDRSHARSYRSLSGGVDVLIDCARMMCACSRIPMILAFNIGLRKPARQANHQSPQRYQVLALWLEREVIVKDAEGVTKVVRRRVDLLFVGNASARGSMRSSAVRIVHDDTSSSLVLPA</sequence>
<dbReference type="KEGG" id="mox:DAMO_1962"/>
<reference evidence="1 2" key="1">
    <citation type="journal article" date="2010" name="Nature">
        <title>Nitrite-driven anaerobic methane oxidation by oxygenic bacteria.</title>
        <authorList>
            <person name="Ettwig K.F."/>
            <person name="Butler M.K."/>
            <person name="Le Paslier D."/>
            <person name="Pelletier E."/>
            <person name="Mangenot S."/>
            <person name="Kuypers M.M.M."/>
            <person name="Schreiber F."/>
            <person name="Dutilh B.E."/>
            <person name="Zedelius J."/>
            <person name="de Beer D."/>
            <person name="Gloerich J."/>
            <person name="Wessels H.J.C.T."/>
            <person name="van Allen T."/>
            <person name="Luesken F."/>
            <person name="Wu M."/>
            <person name="van de Pas-Schoonen K.T."/>
            <person name="Op den Camp H.J.M."/>
            <person name="Janssen-Megens E.M."/>
            <person name="Francoijs K-J."/>
            <person name="Stunnenberg H."/>
            <person name="Weissenbach J."/>
            <person name="Jetten M.S.M."/>
            <person name="Strous M."/>
        </authorList>
    </citation>
    <scope>NUCLEOTIDE SEQUENCE [LARGE SCALE GENOMIC DNA]</scope>
</reference>
<accession>D5MGY1</accession>
<dbReference type="HOGENOM" id="CLU_1537279_0_0_0"/>
<organism evidence="1 2">
    <name type="scientific">Methylomirabilis oxygeniifera</name>
    <dbReference type="NCBI Taxonomy" id="671143"/>
    <lineage>
        <taxon>Bacteria</taxon>
        <taxon>Candidatus Methylomirabilota</taxon>
        <taxon>Candidatus Methylomirabilia</taxon>
        <taxon>Candidatus Methylomirabilales</taxon>
        <taxon>Candidatus Methylomirabilaceae</taxon>
        <taxon>Candidatus Methylomirabilis</taxon>
    </lineage>
</organism>